<dbReference type="GO" id="GO:0022857">
    <property type="term" value="F:transmembrane transporter activity"/>
    <property type="evidence" value="ECO:0007669"/>
    <property type="project" value="InterPro"/>
</dbReference>
<dbReference type="PANTHER" id="PTHR23501:SF201">
    <property type="entry name" value="MFS AFLATOXIN EFFLUX PUMP"/>
    <property type="match status" value="1"/>
</dbReference>
<feature type="transmembrane region" description="Helical" evidence="6">
    <location>
        <begin position="504"/>
        <end position="526"/>
    </location>
</feature>
<dbReference type="SUPFAM" id="SSF103473">
    <property type="entry name" value="MFS general substrate transporter"/>
    <property type="match status" value="1"/>
</dbReference>
<dbReference type="GeneID" id="34612091"/>
<dbReference type="Gene3D" id="1.20.1720.10">
    <property type="entry name" value="Multidrug resistance protein D"/>
    <property type="match status" value="1"/>
</dbReference>
<feature type="transmembrane region" description="Helical" evidence="6">
    <location>
        <begin position="400"/>
        <end position="421"/>
    </location>
</feature>
<feature type="transmembrane region" description="Helical" evidence="6">
    <location>
        <begin position="369"/>
        <end position="388"/>
    </location>
</feature>
<name>A0A1L9SLS0_9EURO</name>
<dbReference type="Pfam" id="PF07690">
    <property type="entry name" value="MFS_1"/>
    <property type="match status" value="1"/>
</dbReference>
<keyword evidence="9" id="KW-1185">Reference proteome</keyword>
<evidence type="ECO:0000256" key="3">
    <source>
        <dbReference type="ARBA" id="ARBA00022989"/>
    </source>
</evidence>
<keyword evidence="3 6" id="KW-1133">Transmembrane helix</keyword>
<keyword evidence="4 6" id="KW-0472">Membrane</keyword>
<dbReference type="RefSeq" id="XP_022582699.1">
    <property type="nucleotide sequence ID" value="XM_022725626.1"/>
</dbReference>
<feature type="transmembrane region" description="Helical" evidence="6">
    <location>
        <begin position="134"/>
        <end position="159"/>
    </location>
</feature>
<dbReference type="VEuPathDB" id="FungiDB:ASPZODRAFT_150469"/>
<evidence type="ECO:0000256" key="5">
    <source>
        <dbReference type="SAM" id="MobiDB-lite"/>
    </source>
</evidence>
<dbReference type="EMBL" id="KV878339">
    <property type="protein sequence ID" value="OJJ48189.1"/>
    <property type="molecule type" value="Genomic_DNA"/>
</dbReference>
<evidence type="ECO:0000256" key="4">
    <source>
        <dbReference type="ARBA" id="ARBA00023136"/>
    </source>
</evidence>
<dbReference type="FunFam" id="1.20.1250.20:FF:000196">
    <property type="entry name" value="MFS toxin efflux pump (AflT)"/>
    <property type="match status" value="1"/>
</dbReference>
<evidence type="ECO:0000256" key="1">
    <source>
        <dbReference type="ARBA" id="ARBA00004141"/>
    </source>
</evidence>
<feature type="transmembrane region" description="Helical" evidence="6">
    <location>
        <begin position="79"/>
        <end position="97"/>
    </location>
</feature>
<feature type="transmembrane region" description="Helical" evidence="6">
    <location>
        <begin position="433"/>
        <end position="452"/>
    </location>
</feature>
<sequence length="560" mass="60832">MSATLTLTNPNPNTGYLFYPKQPTDRRQTEDRIHKPQTVKFWLVIACNLLALFVVALDRTIITTAIPQISDEFHALQDIGWYVSAYMLTSAVGQLIYGRLYKFYNMKYTFLASIVVFEAGSALCGAAPNSGAFIAGRAIAGFAGAGIFSGCMLVIIPMVPLHIRPKFQGMFGMIFGVASVLGPLIGGGFTQGVTWRWCFYINLPIGAVSWVFMLLVWHPPARPRPAVSPFTHFKRLDPLGMLFFIPAMACLILALQWGGTTYAWNNGRVIALLVVFGVLLIAYGAVQAYLPDSATIPPKIVMQRSIFCAALYTFCVSGGMILMIYYIPEWFQTVKGFSSTRSGVDMFPLMLSMIVSTFSGGITTQILGYYVPAMLICPTILATGLGLLSTFNLNTGMSRWVGFQFLSGFGLGFGLQISGLVVQRILPADDIPLGIALLFFLQQLGGSVFSAVGENMLENMLVSRLQGIVPGLDASTISSSGTTGLIDLVPDADKVAVRSAYNYAITRIFLAAMGVSLGGLVSALGMEWRTIKKEDKPETQDVEAQEKEGEQAAPEDGEKE</sequence>
<evidence type="ECO:0000256" key="6">
    <source>
        <dbReference type="SAM" id="Phobius"/>
    </source>
</evidence>
<dbReference type="InterPro" id="IPR020846">
    <property type="entry name" value="MFS_dom"/>
</dbReference>
<dbReference type="GO" id="GO:0005886">
    <property type="term" value="C:plasma membrane"/>
    <property type="evidence" value="ECO:0007669"/>
    <property type="project" value="TreeGrafter"/>
</dbReference>
<feature type="transmembrane region" description="Helical" evidence="6">
    <location>
        <begin position="41"/>
        <end position="67"/>
    </location>
</feature>
<feature type="domain" description="Major facilitator superfamily (MFS) profile" evidence="7">
    <location>
        <begin position="44"/>
        <end position="531"/>
    </location>
</feature>
<keyword evidence="2 6" id="KW-0812">Transmembrane</keyword>
<accession>A0A1L9SLS0</accession>
<dbReference type="Proteomes" id="UP000184188">
    <property type="component" value="Unassembled WGS sequence"/>
</dbReference>
<dbReference type="AlphaFoldDB" id="A0A1L9SLS0"/>
<proteinExistence type="predicted"/>
<feature type="transmembrane region" description="Helical" evidence="6">
    <location>
        <begin position="239"/>
        <end position="257"/>
    </location>
</feature>
<dbReference type="OrthoDB" id="10021397at2759"/>
<evidence type="ECO:0000259" key="7">
    <source>
        <dbReference type="PROSITE" id="PS50850"/>
    </source>
</evidence>
<dbReference type="InterPro" id="IPR011701">
    <property type="entry name" value="MFS"/>
</dbReference>
<reference evidence="9" key="1">
    <citation type="journal article" date="2017" name="Genome Biol.">
        <title>Comparative genomics reveals high biological diversity and specific adaptations in the industrially and medically important fungal genus Aspergillus.</title>
        <authorList>
            <person name="de Vries R.P."/>
            <person name="Riley R."/>
            <person name="Wiebenga A."/>
            <person name="Aguilar-Osorio G."/>
            <person name="Amillis S."/>
            <person name="Uchima C.A."/>
            <person name="Anderluh G."/>
            <person name="Asadollahi M."/>
            <person name="Askin M."/>
            <person name="Barry K."/>
            <person name="Battaglia E."/>
            <person name="Bayram O."/>
            <person name="Benocci T."/>
            <person name="Braus-Stromeyer S.A."/>
            <person name="Caldana C."/>
            <person name="Canovas D."/>
            <person name="Cerqueira G.C."/>
            <person name="Chen F."/>
            <person name="Chen W."/>
            <person name="Choi C."/>
            <person name="Clum A."/>
            <person name="Dos Santos R.A."/>
            <person name="Damasio A.R."/>
            <person name="Diallinas G."/>
            <person name="Emri T."/>
            <person name="Fekete E."/>
            <person name="Flipphi M."/>
            <person name="Freyberg S."/>
            <person name="Gallo A."/>
            <person name="Gournas C."/>
            <person name="Habgood R."/>
            <person name="Hainaut M."/>
            <person name="Harispe M.L."/>
            <person name="Henrissat B."/>
            <person name="Hilden K.S."/>
            <person name="Hope R."/>
            <person name="Hossain A."/>
            <person name="Karabika E."/>
            <person name="Karaffa L."/>
            <person name="Karanyi Z."/>
            <person name="Krasevec N."/>
            <person name="Kuo A."/>
            <person name="Kusch H."/>
            <person name="LaButti K."/>
            <person name="Lagendijk E.L."/>
            <person name="Lapidus A."/>
            <person name="Levasseur A."/>
            <person name="Lindquist E."/>
            <person name="Lipzen A."/>
            <person name="Logrieco A.F."/>
            <person name="MacCabe A."/>
            <person name="Maekelae M.R."/>
            <person name="Malavazi I."/>
            <person name="Melin P."/>
            <person name="Meyer V."/>
            <person name="Mielnichuk N."/>
            <person name="Miskei M."/>
            <person name="Molnar A.P."/>
            <person name="Mule G."/>
            <person name="Ngan C.Y."/>
            <person name="Orejas M."/>
            <person name="Orosz E."/>
            <person name="Ouedraogo J.P."/>
            <person name="Overkamp K.M."/>
            <person name="Park H.-S."/>
            <person name="Perrone G."/>
            <person name="Piumi F."/>
            <person name="Punt P.J."/>
            <person name="Ram A.F."/>
            <person name="Ramon A."/>
            <person name="Rauscher S."/>
            <person name="Record E."/>
            <person name="Riano-Pachon D.M."/>
            <person name="Robert V."/>
            <person name="Roehrig J."/>
            <person name="Ruller R."/>
            <person name="Salamov A."/>
            <person name="Salih N.S."/>
            <person name="Samson R.A."/>
            <person name="Sandor E."/>
            <person name="Sanguinetti M."/>
            <person name="Schuetze T."/>
            <person name="Sepcic K."/>
            <person name="Shelest E."/>
            <person name="Sherlock G."/>
            <person name="Sophianopoulou V."/>
            <person name="Squina F.M."/>
            <person name="Sun H."/>
            <person name="Susca A."/>
            <person name="Todd R.B."/>
            <person name="Tsang A."/>
            <person name="Unkles S.E."/>
            <person name="van de Wiele N."/>
            <person name="van Rossen-Uffink D."/>
            <person name="Oliveira J.V."/>
            <person name="Vesth T.C."/>
            <person name="Visser J."/>
            <person name="Yu J.-H."/>
            <person name="Zhou M."/>
            <person name="Andersen M.R."/>
            <person name="Archer D.B."/>
            <person name="Baker S.E."/>
            <person name="Benoit I."/>
            <person name="Brakhage A.A."/>
            <person name="Braus G.H."/>
            <person name="Fischer R."/>
            <person name="Frisvad J.C."/>
            <person name="Goldman G.H."/>
            <person name="Houbraken J."/>
            <person name="Oakley B."/>
            <person name="Pocsi I."/>
            <person name="Scazzocchio C."/>
            <person name="Seiboth B."/>
            <person name="vanKuyk P.A."/>
            <person name="Wortman J."/>
            <person name="Dyer P.S."/>
            <person name="Grigoriev I.V."/>
        </authorList>
    </citation>
    <scope>NUCLEOTIDE SEQUENCE [LARGE SCALE GENOMIC DNA]</scope>
    <source>
        <strain evidence="9">CBS 506.65</strain>
    </source>
</reference>
<dbReference type="InterPro" id="IPR036259">
    <property type="entry name" value="MFS_trans_sf"/>
</dbReference>
<feature type="transmembrane region" description="Helical" evidence="6">
    <location>
        <begin position="199"/>
        <end position="218"/>
    </location>
</feature>
<feature type="transmembrane region" description="Helical" evidence="6">
    <location>
        <begin position="269"/>
        <end position="286"/>
    </location>
</feature>
<evidence type="ECO:0000256" key="2">
    <source>
        <dbReference type="ARBA" id="ARBA00022692"/>
    </source>
</evidence>
<protein>
    <recommendedName>
        <fullName evidence="7">Major facilitator superfamily (MFS) profile domain-containing protein</fullName>
    </recommendedName>
</protein>
<organism evidence="8 9">
    <name type="scientific">Penicilliopsis zonata CBS 506.65</name>
    <dbReference type="NCBI Taxonomy" id="1073090"/>
    <lineage>
        <taxon>Eukaryota</taxon>
        <taxon>Fungi</taxon>
        <taxon>Dikarya</taxon>
        <taxon>Ascomycota</taxon>
        <taxon>Pezizomycotina</taxon>
        <taxon>Eurotiomycetes</taxon>
        <taxon>Eurotiomycetidae</taxon>
        <taxon>Eurotiales</taxon>
        <taxon>Aspergillaceae</taxon>
        <taxon>Penicilliopsis</taxon>
    </lineage>
</organism>
<dbReference type="FunFam" id="1.20.1720.10:FF:000012">
    <property type="entry name" value="MFS toxin efflux pump (AflT)"/>
    <property type="match status" value="1"/>
</dbReference>
<dbReference type="PANTHER" id="PTHR23501">
    <property type="entry name" value="MAJOR FACILITATOR SUPERFAMILY"/>
    <property type="match status" value="1"/>
</dbReference>
<dbReference type="PROSITE" id="PS50850">
    <property type="entry name" value="MFS"/>
    <property type="match status" value="1"/>
</dbReference>
<feature type="transmembrane region" description="Helical" evidence="6">
    <location>
        <begin position="171"/>
        <end position="193"/>
    </location>
</feature>
<evidence type="ECO:0000313" key="8">
    <source>
        <dbReference type="EMBL" id="OJJ48189.1"/>
    </source>
</evidence>
<evidence type="ECO:0000313" key="9">
    <source>
        <dbReference type="Proteomes" id="UP000184188"/>
    </source>
</evidence>
<dbReference type="CDD" id="cd17502">
    <property type="entry name" value="MFS_Azr1_MDR_like"/>
    <property type="match status" value="1"/>
</dbReference>
<feature type="region of interest" description="Disordered" evidence="5">
    <location>
        <begin position="532"/>
        <end position="560"/>
    </location>
</feature>
<feature type="transmembrane region" description="Helical" evidence="6">
    <location>
        <begin position="306"/>
        <end position="326"/>
    </location>
</feature>
<dbReference type="Gene3D" id="1.20.1250.20">
    <property type="entry name" value="MFS general substrate transporter like domains"/>
    <property type="match status" value="1"/>
</dbReference>
<gene>
    <name evidence="8" type="ORF">ASPZODRAFT_150469</name>
</gene>
<comment type="subcellular location">
    <subcellularLocation>
        <location evidence="1">Membrane</location>
        <topology evidence="1">Multi-pass membrane protein</topology>
    </subcellularLocation>
</comment>